<name>A0A4C1T7R3_EUMVA</name>
<proteinExistence type="predicted"/>
<dbReference type="Pfam" id="PF00089">
    <property type="entry name" value="Trypsin"/>
    <property type="match status" value="1"/>
</dbReference>
<evidence type="ECO:0000256" key="1">
    <source>
        <dbReference type="SAM" id="Phobius"/>
    </source>
</evidence>
<dbReference type="STRING" id="151549.A0A4C1T7R3"/>
<dbReference type="SUPFAM" id="SSF50494">
    <property type="entry name" value="Trypsin-like serine proteases"/>
    <property type="match status" value="1"/>
</dbReference>
<comment type="caution">
    <text evidence="3">The sequence shown here is derived from an EMBL/GenBank/DDBJ whole genome shotgun (WGS) entry which is preliminary data.</text>
</comment>
<keyword evidence="1" id="KW-0472">Membrane</keyword>
<dbReference type="PROSITE" id="PS00134">
    <property type="entry name" value="TRYPSIN_HIS"/>
    <property type="match status" value="1"/>
</dbReference>
<evidence type="ECO:0000313" key="4">
    <source>
        <dbReference type="Proteomes" id="UP000299102"/>
    </source>
</evidence>
<feature type="domain" description="Peptidase S1" evidence="2">
    <location>
        <begin position="198"/>
        <end position="537"/>
    </location>
</feature>
<dbReference type="InterPro" id="IPR043504">
    <property type="entry name" value="Peptidase_S1_PA_chymotrypsin"/>
</dbReference>
<dbReference type="PANTHER" id="PTHR24258:SF136">
    <property type="entry name" value="GH06673P-RELATED"/>
    <property type="match status" value="1"/>
</dbReference>
<evidence type="ECO:0000259" key="2">
    <source>
        <dbReference type="PROSITE" id="PS50240"/>
    </source>
</evidence>
<accession>A0A4C1T7R3</accession>
<keyword evidence="1" id="KW-1133">Transmembrane helix</keyword>
<dbReference type="GO" id="GO:0004252">
    <property type="term" value="F:serine-type endopeptidase activity"/>
    <property type="evidence" value="ECO:0007669"/>
    <property type="project" value="InterPro"/>
</dbReference>
<evidence type="ECO:0000313" key="3">
    <source>
        <dbReference type="EMBL" id="GBP10216.1"/>
    </source>
</evidence>
<dbReference type="GO" id="GO:0006508">
    <property type="term" value="P:proteolysis"/>
    <property type="evidence" value="ECO:0007669"/>
    <property type="project" value="InterPro"/>
</dbReference>
<dbReference type="InterPro" id="IPR018114">
    <property type="entry name" value="TRYPSIN_HIS"/>
</dbReference>
<dbReference type="OrthoDB" id="7382669at2759"/>
<dbReference type="Proteomes" id="UP000299102">
    <property type="component" value="Unassembled WGS sequence"/>
</dbReference>
<dbReference type="InterPro" id="IPR009003">
    <property type="entry name" value="Peptidase_S1_PA"/>
</dbReference>
<dbReference type="Gene3D" id="2.40.10.10">
    <property type="entry name" value="Trypsin-like serine proteases"/>
    <property type="match status" value="1"/>
</dbReference>
<dbReference type="PANTHER" id="PTHR24258">
    <property type="entry name" value="SERINE PROTEASE-RELATED"/>
    <property type="match status" value="1"/>
</dbReference>
<keyword evidence="4" id="KW-1185">Reference proteome</keyword>
<dbReference type="InterPro" id="IPR001254">
    <property type="entry name" value="Trypsin_dom"/>
</dbReference>
<keyword evidence="1" id="KW-0812">Transmembrane</keyword>
<sequence>MTCRERRRERARADRPPRSDFVLFIGAQAKIWSANGLKFTGGEEWAGAGRWLGEEHTACAICPQLNVYREQGIPTLSAVICYILMPVIVFSINCARKELATPLLWGGRSPRSARVPSPPALWSEKLLLPSATSSIDAAGSDGCAPLPAKDTARPTGRGAWDKCIEYQRRYVYPCKKKVVFTGGKIRVKNCGHVADRLIVGGENANAGEFPHMNTLGHWFRSYRRIGGIILAARGARRPAGPKRKGGYTKTTRTGPIASSGHRVQQFSCHNLTLQNGSYLQALLGYGSSADSARWLCGGSVLSERFVLTAAHCTRTGYGYSTRTDSVSLNQLKDTSINTKAGSVTNGPLLRLPVRCSGLRVAYVQTGTLLRSQRDAGRVYAVAGAVQHPAYAPPGRYHDIALLHTATEAQRSAPVLMTKAYRSVSIDALAVLAGVLPADLEVSRCGQVDGRRGSLTPRELNAIKEYYRNAACTVWQERWSGGDRGRELYSFFPDVRERLELTHIEPDNITSQMLTGHGCFRKRLDEMRMCERKECDCG</sequence>
<organism evidence="3 4">
    <name type="scientific">Eumeta variegata</name>
    <name type="common">Bagworm moth</name>
    <name type="synonym">Eumeta japonica</name>
    <dbReference type="NCBI Taxonomy" id="151549"/>
    <lineage>
        <taxon>Eukaryota</taxon>
        <taxon>Metazoa</taxon>
        <taxon>Ecdysozoa</taxon>
        <taxon>Arthropoda</taxon>
        <taxon>Hexapoda</taxon>
        <taxon>Insecta</taxon>
        <taxon>Pterygota</taxon>
        <taxon>Neoptera</taxon>
        <taxon>Endopterygota</taxon>
        <taxon>Lepidoptera</taxon>
        <taxon>Glossata</taxon>
        <taxon>Ditrysia</taxon>
        <taxon>Tineoidea</taxon>
        <taxon>Psychidae</taxon>
        <taxon>Oiketicinae</taxon>
        <taxon>Eumeta</taxon>
    </lineage>
</organism>
<dbReference type="EMBL" id="BGZK01000039">
    <property type="protein sequence ID" value="GBP10216.1"/>
    <property type="molecule type" value="Genomic_DNA"/>
</dbReference>
<gene>
    <name evidence="3" type="ORF">EVAR_77613_1</name>
</gene>
<dbReference type="AlphaFoldDB" id="A0A4C1T7R3"/>
<dbReference type="SMART" id="SM00020">
    <property type="entry name" value="Tryp_SPc"/>
    <property type="match status" value="1"/>
</dbReference>
<reference evidence="3 4" key="1">
    <citation type="journal article" date="2019" name="Commun. Biol.">
        <title>The bagworm genome reveals a unique fibroin gene that provides high tensile strength.</title>
        <authorList>
            <person name="Kono N."/>
            <person name="Nakamura H."/>
            <person name="Ohtoshi R."/>
            <person name="Tomita M."/>
            <person name="Numata K."/>
            <person name="Arakawa K."/>
        </authorList>
    </citation>
    <scope>NUCLEOTIDE SEQUENCE [LARGE SCALE GENOMIC DNA]</scope>
</reference>
<dbReference type="PROSITE" id="PS50240">
    <property type="entry name" value="TRYPSIN_DOM"/>
    <property type="match status" value="1"/>
</dbReference>
<protein>
    <submittedName>
        <fullName evidence="3">Retrovirus-related Pol polyprotein from type-1 retrotransposable element R1 4</fullName>
    </submittedName>
</protein>
<feature type="transmembrane region" description="Helical" evidence="1">
    <location>
        <begin position="73"/>
        <end position="92"/>
    </location>
</feature>